<dbReference type="EMBL" id="AOPZ01000293">
    <property type="protein sequence ID" value="EPH41679.1"/>
    <property type="molecule type" value="Genomic_DNA"/>
</dbReference>
<gene>
    <name evidence="2" type="ORF">STRAU_5279</name>
</gene>
<sequence length="146" mass="15307">MGKHVRFRACGPVRGLRGAPWWGCWSSCSGSVCCVAPPGRGGSGRPGFSSPGPPRRRSPGPWPQGHPRPASSSRPTTGRVCPAVARAIGAMTCSGPPRRRGFPPRTSCCPRCMTPAPLPAAPGSPTRPSSPSRPGARRPPLCRPRR</sequence>
<reference evidence="2 3" key="1">
    <citation type="submission" date="2013-02" db="EMBL/GenBank/DDBJ databases">
        <title>Draft Genome Sequence of Streptomyces aurantiacus, Which Produces Setomimycin.</title>
        <authorList>
            <person name="Gruening B.A."/>
            <person name="Praeg A."/>
            <person name="Erxleben A."/>
            <person name="Guenther S."/>
            <person name="Mueller M."/>
        </authorList>
    </citation>
    <scope>NUCLEOTIDE SEQUENCE [LARGE SCALE GENOMIC DNA]</scope>
    <source>
        <strain evidence="2 3">JA 4570</strain>
    </source>
</reference>
<evidence type="ECO:0000313" key="2">
    <source>
        <dbReference type="EMBL" id="EPH41679.1"/>
    </source>
</evidence>
<name>S3ZGC3_9ACTN</name>
<evidence type="ECO:0000256" key="1">
    <source>
        <dbReference type="SAM" id="MobiDB-lite"/>
    </source>
</evidence>
<dbReference type="Proteomes" id="UP000014629">
    <property type="component" value="Unassembled WGS sequence"/>
</dbReference>
<dbReference type="AlphaFoldDB" id="S3ZGC3"/>
<comment type="caution">
    <text evidence="2">The sequence shown here is derived from an EMBL/GenBank/DDBJ whole genome shotgun (WGS) entry which is preliminary data.</text>
</comment>
<feature type="compositionally biased region" description="Low complexity" evidence="1">
    <location>
        <begin position="123"/>
        <end position="134"/>
    </location>
</feature>
<proteinExistence type="predicted"/>
<feature type="region of interest" description="Disordered" evidence="1">
    <location>
        <begin position="116"/>
        <end position="146"/>
    </location>
</feature>
<accession>S3ZGC3</accession>
<organism evidence="2 3">
    <name type="scientific">Streptomyces aurantiacus JA 4570</name>
    <dbReference type="NCBI Taxonomy" id="1286094"/>
    <lineage>
        <taxon>Bacteria</taxon>
        <taxon>Bacillati</taxon>
        <taxon>Actinomycetota</taxon>
        <taxon>Actinomycetes</taxon>
        <taxon>Kitasatosporales</taxon>
        <taxon>Streptomycetaceae</taxon>
        <taxon>Streptomyces</taxon>
        <taxon>Streptomyces aurantiacus group</taxon>
    </lineage>
</organism>
<dbReference type="PATRIC" id="fig|1286094.4.peg.5213"/>
<keyword evidence="3" id="KW-1185">Reference proteome</keyword>
<evidence type="ECO:0000313" key="3">
    <source>
        <dbReference type="Proteomes" id="UP000014629"/>
    </source>
</evidence>
<feature type="region of interest" description="Disordered" evidence="1">
    <location>
        <begin position="40"/>
        <end position="81"/>
    </location>
</feature>
<protein>
    <submittedName>
        <fullName evidence="2">Uncharacterized protein</fullName>
    </submittedName>
</protein>